<reference evidence="1 2" key="1">
    <citation type="submission" date="2015-10" db="EMBL/GenBank/DDBJ databases">
        <title>Large-scale maps of variable infection efficiencies in aquatic Bacteriodetes phage-host model systems.</title>
        <authorList>
            <person name="Holmfeldt K."/>
            <person name="Solonenko N."/>
            <person name="Howard-Varona C."/>
            <person name="Moreno M."/>
            <person name="Malmstrom R.R."/>
            <person name="Blow M.J."/>
            <person name="Sullivan M.B."/>
        </authorList>
    </citation>
    <scope>NUCLEOTIDE SEQUENCE [LARGE SCALE GENOMIC DNA]</scope>
</reference>
<evidence type="ECO:0000313" key="2">
    <source>
        <dbReference type="Proteomes" id="UP000229115"/>
    </source>
</evidence>
<accession>A0A0S2MW46</accession>
<evidence type="ECO:0000313" key="1">
    <source>
        <dbReference type="EMBL" id="ALO80139.1"/>
    </source>
</evidence>
<sequence>MNLEEIRTALKEGKTVYWHNSNYKVVEDNNNKLFITCLLNSNIVLLDEGGENFFFDLFEHYENQPKNLEGILLKWSEKIDEGLNYFENEELLKEVKDIGYTFNYQLNSEPFNLRLMVEEERNEHINKHGLNFDLYLLSDTVIKTEENIYKNQETQYKKSFTKKDLKKWYFREYSN</sequence>
<organism evidence="1 2">
    <name type="scientific">Cellulophaga phage phi4:1_13</name>
    <dbReference type="NCBI Taxonomy" id="1747284"/>
    <lineage>
        <taxon>Viruses</taxon>
        <taxon>Duplodnaviria</taxon>
        <taxon>Heunggongvirae</taxon>
        <taxon>Uroviricota</taxon>
        <taxon>Caudoviricetes</taxon>
        <taxon>Lightbulbvirus</taxon>
        <taxon>Lightbulbvirus Cba41</taxon>
    </lineage>
</organism>
<protein>
    <submittedName>
        <fullName evidence="1">Uncharacterized protein</fullName>
    </submittedName>
</protein>
<name>A0A0S2MW46_9CAUD</name>
<dbReference type="EMBL" id="KT962245">
    <property type="protein sequence ID" value="ALO80139.1"/>
    <property type="molecule type" value="Genomic_RNA"/>
</dbReference>
<gene>
    <name evidence="1" type="ORF">Phi4113_130</name>
</gene>
<dbReference type="Proteomes" id="UP000229115">
    <property type="component" value="Segment"/>
</dbReference>
<proteinExistence type="predicted"/>